<dbReference type="Gene3D" id="1.10.10.2590">
    <property type="entry name" value="BEN domain"/>
    <property type="match status" value="1"/>
</dbReference>
<accession>A0ABM1NXF3</accession>
<dbReference type="InterPro" id="IPR037496">
    <property type="entry name" value="BEND6-like"/>
</dbReference>
<keyword evidence="2" id="KW-0678">Repressor</keyword>
<evidence type="ECO:0000256" key="5">
    <source>
        <dbReference type="ARBA" id="ARBA00023242"/>
    </source>
</evidence>
<evidence type="ECO:0000313" key="8">
    <source>
        <dbReference type="Proteomes" id="UP000694904"/>
    </source>
</evidence>
<evidence type="ECO:0000313" key="9">
    <source>
        <dbReference type="RefSeq" id="XP_017859639.1"/>
    </source>
</evidence>
<dbReference type="PANTHER" id="PTHR35346:SF1">
    <property type="entry name" value="BEN DOMAIN-CONTAINING PROTEIN 6"/>
    <property type="match status" value="1"/>
</dbReference>
<protein>
    <submittedName>
        <fullName evidence="9">Protein insensitive isoform X1</fullName>
    </submittedName>
</protein>
<gene>
    <name evidence="9" type="primary">LOC108611475</name>
</gene>
<evidence type="ECO:0000256" key="2">
    <source>
        <dbReference type="ARBA" id="ARBA00022491"/>
    </source>
</evidence>
<dbReference type="RefSeq" id="XP_017859639.1">
    <property type="nucleotide sequence ID" value="XM_018004150.1"/>
</dbReference>
<organism evidence="8 9">
    <name type="scientific">Drosophila arizonae</name>
    <name type="common">Fruit fly</name>
    <dbReference type="NCBI Taxonomy" id="7263"/>
    <lineage>
        <taxon>Eukaryota</taxon>
        <taxon>Metazoa</taxon>
        <taxon>Ecdysozoa</taxon>
        <taxon>Arthropoda</taxon>
        <taxon>Hexapoda</taxon>
        <taxon>Insecta</taxon>
        <taxon>Pterygota</taxon>
        <taxon>Neoptera</taxon>
        <taxon>Endopterygota</taxon>
        <taxon>Diptera</taxon>
        <taxon>Brachycera</taxon>
        <taxon>Muscomorpha</taxon>
        <taxon>Ephydroidea</taxon>
        <taxon>Drosophilidae</taxon>
        <taxon>Drosophila</taxon>
    </lineage>
</organism>
<dbReference type="SMART" id="SM01025">
    <property type="entry name" value="BEN"/>
    <property type="match status" value="1"/>
</dbReference>
<reference evidence="9" key="3">
    <citation type="submission" date="2025-08" db="UniProtKB">
        <authorList>
            <consortium name="RefSeq"/>
        </authorList>
    </citation>
    <scope>IDENTIFICATION</scope>
    <source>
        <tissue evidence="9">Whole organism</tissue>
    </source>
</reference>
<dbReference type="InterPro" id="IPR018379">
    <property type="entry name" value="BEN_domain"/>
</dbReference>
<reference evidence="8" key="1">
    <citation type="journal article" date="1997" name="Nucleic Acids Res.">
        <title>tRNAscan-SE: a program for improved detection of transfer RNA genes in genomic sequence.</title>
        <authorList>
            <person name="Lowe T.M."/>
            <person name="Eddy S.R."/>
        </authorList>
    </citation>
    <scope>NUCLEOTIDE SEQUENCE [LARGE SCALE GENOMIC DNA]</scope>
</reference>
<comment type="subcellular location">
    <subcellularLocation>
        <location evidence="1">Nucleus</location>
    </subcellularLocation>
</comment>
<dbReference type="PROSITE" id="PS51457">
    <property type="entry name" value="BEN"/>
    <property type="match status" value="1"/>
</dbReference>
<name>A0ABM1NXF3_DROAR</name>
<reference evidence="8" key="2">
    <citation type="journal article" date="2016" name="G3 (Bethesda)">
        <title>Genome Evolution in Three Species of Cactophilic Drosophila.</title>
        <authorList>
            <person name="Sanchez-Flores A."/>
            <person name="Penazola F."/>
            <person name="Carpinteyro-Ponce J."/>
            <person name="Nazario-Yepiz N."/>
            <person name="Abreu-Goodger C."/>
            <person name="Machado C.A."/>
            <person name="Markow T.A."/>
        </authorList>
    </citation>
    <scope>NUCLEOTIDE SEQUENCE [LARGE SCALE GENOMIC DNA]</scope>
</reference>
<feature type="domain" description="BEN" evidence="7">
    <location>
        <begin position="320"/>
        <end position="418"/>
    </location>
</feature>
<feature type="region of interest" description="Disordered" evidence="6">
    <location>
        <begin position="134"/>
        <end position="159"/>
    </location>
</feature>
<dbReference type="Pfam" id="PF10523">
    <property type="entry name" value="BEN"/>
    <property type="match status" value="1"/>
</dbReference>
<evidence type="ECO:0000256" key="1">
    <source>
        <dbReference type="ARBA" id="ARBA00004123"/>
    </source>
</evidence>
<feature type="region of interest" description="Disordered" evidence="6">
    <location>
        <begin position="224"/>
        <end position="243"/>
    </location>
</feature>
<keyword evidence="5" id="KW-0539">Nucleus</keyword>
<evidence type="ECO:0000259" key="7">
    <source>
        <dbReference type="PROSITE" id="PS51457"/>
    </source>
</evidence>
<dbReference type="GeneID" id="108611475"/>
<dbReference type="Proteomes" id="UP000694904">
    <property type="component" value="Chromosome 3"/>
</dbReference>
<keyword evidence="4" id="KW-0804">Transcription</keyword>
<sequence>MCMHLVFYFARVACYSAANFVGFCIALRTVDAQPARRTQRRTANRIARMDPQILSANGSNFINVRDDSHWHGRADQPMLLTAWTQTTSEDFALLRTFDVDPHVEAENRALREKVRYLESKLQEHTDLLSQIHATSARMQQAPATATSPPTHQPQILTPPSSVICAPTSAQPQRSEVIDYKIIAAAGADCNDADAIEIRLAAESLNSLSTSADSDRLEICLGSEDQQQQPLQQHQIKRESSTPMQLIKRRKLELQECQNNMAAPQPHPQPLQQQQQQHLHNMQYKLPARKSNGNLNTSADEWKPEFKTLQKKADNVMVSIGPNNTCVPASVFENINWSVSSLATRKLLVAIFDRETLATHSMTGKPSPAFKDQQKPLKQMLDPLKIQDIIFAVTRKSNASEKEVRNAITTKCADENKMMKIQKGKRCSVGDKENMA</sequence>
<dbReference type="PANTHER" id="PTHR35346">
    <property type="entry name" value="BEN DOMAIN-CONTAINING PROTEIN 6"/>
    <property type="match status" value="1"/>
</dbReference>
<evidence type="ECO:0000256" key="6">
    <source>
        <dbReference type="SAM" id="MobiDB-lite"/>
    </source>
</evidence>
<proteinExistence type="predicted"/>
<keyword evidence="8" id="KW-1185">Reference proteome</keyword>
<keyword evidence="3" id="KW-0805">Transcription regulation</keyword>
<evidence type="ECO:0000256" key="3">
    <source>
        <dbReference type="ARBA" id="ARBA00023015"/>
    </source>
</evidence>
<evidence type="ECO:0000256" key="4">
    <source>
        <dbReference type="ARBA" id="ARBA00023163"/>
    </source>
</evidence>